<feature type="transmembrane region" description="Helical" evidence="1">
    <location>
        <begin position="240"/>
        <end position="266"/>
    </location>
</feature>
<dbReference type="eggNOG" id="ENOG502Z9S9">
    <property type="taxonomic scope" value="Bacteria"/>
</dbReference>
<feature type="transmembrane region" description="Helical" evidence="1">
    <location>
        <begin position="12"/>
        <end position="30"/>
    </location>
</feature>
<feature type="transmembrane region" description="Helical" evidence="1">
    <location>
        <begin position="191"/>
        <end position="211"/>
    </location>
</feature>
<dbReference type="Proteomes" id="UP000024001">
    <property type="component" value="Unassembled WGS sequence"/>
</dbReference>
<evidence type="ECO:0000313" key="3">
    <source>
        <dbReference type="Proteomes" id="UP000024001"/>
    </source>
</evidence>
<keyword evidence="3" id="KW-1185">Reference proteome</keyword>
<dbReference type="AlphaFoldDB" id="A0A031FR77"/>
<dbReference type="PATRIC" id="fig|273677.3.peg.1986"/>
<evidence type="ECO:0000256" key="1">
    <source>
        <dbReference type="SAM" id="Phobius"/>
    </source>
</evidence>
<dbReference type="EMBL" id="JFYO01000006">
    <property type="protein sequence ID" value="EZP26802.1"/>
    <property type="molecule type" value="Genomic_DNA"/>
</dbReference>
<feature type="transmembrane region" description="Helical" evidence="1">
    <location>
        <begin position="320"/>
        <end position="342"/>
    </location>
</feature>
<feature type="transmembrane region" description="Helical" evidence="1">
    <location>
        <begin position="152"/>
        <end position="170"/>
    </location>
</feature>
<protein>
    <submittedName>
        <fullName evidence="2">Uncharacterized protein</fullName>
    </submittedName>
</protein>
<dbReference type="RefSeq" id="WP_235186127.1">
    <property type="nucleotide sequence ID" value="NZ_JFYO01000006.1"/>
</dbReference>
<keyword evidence="1" id="KW-1133">Transmembrane helix</keyword>
<organism evidence="2 3">
    <name type="scientific">Microbacterium oleivorans</name>
    <dbReference type="NCBI Taxonomy" id="273677"/>
    <lineage>
        <taxon>Bacteria</taxon>
        <taxon>Bacillati</taxon>
        <taxon>Actinomycetota</taxon>
        <taxon>Actinomycetes</taxon>
        <taxon>Micrococcales</taxon>
        <taxon>Microbacteriaceae</taxon>
        <taxon>Microbacterium</taxon>
    </lineage>
</organism>
<reference evidence="2 3" key="1">
    <citation type="submission" date="2014-03" db="EMBL/GenBank/DDBJ databases">
        <title>Draft Genome Sequences of 13 Willow Endophytes.</title>
        <authorList>
            <person name="Gan H.Y."/>
            <person name="Gan H.M."/>
            <person name="Savka M.A."/>
            <person name="Hudson A.O."/>
        </authorList>
    </citation>
    <scope>NUCLEOTIDE SEQUENCE [LARGE SCALE GENOMIC DNA]</scope>
    <source>
        <strain evidence="2 3">RIT293</strain>
    </source>
</reference>
<sequence>MLGMTWRLLVRHWPALVAWYLAGVLGRYVGLEVAGYVGGYTALGGILILPLAILAKLISLVAMFLVLRDGMVRLGAIAPPPEGSIGRRRAFRDAMLSSTLPFMAVYAALGFLGQDFAAYVDTAIQVKLGRGLTGVISGTTVDTTGTVATLTWEPWTIAVVVAAFLGRWAWGRWNSRLPKGTGLAATYLEGLWVFLTVLFVSGAFARVSAWVQSRRAIEWLGQLRESVGAWFAPLGWVWDGIVLVIGEAAGLIAVPLAWLTVAGVVYGQVVAPQGVQWRGELVQRARERYGTLPQRLRRRLGDIGSGMGARFQPVWRAVVLMWRGGPILIGGYVLAYAVIQLLEPLLSVGVTRVIGPHDVYEFWRAAGGLLLGIPSLIIEPVRTSLIAAAYDSTVGALIGAPVVASGHDDESRVARELVRDRELDAELAVDVVGHDEGHVDRERPPGK</sequence>
<keyword evidence="1" id="KW-0812">Transmembrane</keyword>
<comment type="caution">
    <text evidence="2">The sequence shown here is derived from an EMBL/GenBank/DDBJ whole genome shotgun (WGS) entry which is preliminary data.</text>
</comment>
<evidence type="ECO:0000313" key="2">
    <source>
        <dbReference type="EMBL" id="EZP26802.1"/>
    </source>
</evidence>
<proteinExistence type="predicted"/>
<name>A0A031FR77_9MICO</name>
<gene>
    <name evidence="2" type="ORF">BW34_02003</name>
</gene>
<keyword evidence="1" id="KW-0472">Membrane</keyword>
<feature type="transmembrane region" description="Helical" evidence="1">
    <location>
        <begin position="42"/>
        <end position="67"/>
    </location>
</feature>
<feature type="transmembrane region" description="Helical" evidence="1">
    <location>
        <begin position="94"/>
        <end position="112"/>
    </location>
</feature>
<accession>A0A031FR77</accession>